<feature type="compositionally biased region" description="Basic and acidic residues" evidence="4">
    <location>
        <begin position="351"/>
        <end position="361"/>
    </location>
</feature>
<evidence type="ECO:0000256" key="2">
    <source>
        <dbReference type="ARBA" id="ARBA00022840"/>
    </source>
</evidence>
<feature type="compositionally biased region" description="Basic and acidic residues" evidence="4">
    <location>
        <begin position="464"/>
        <end position="487"/>
    </location>
</feature>
<keyword evidence="6" id="KW-0808">Transferase</keyword>
<keyword evidence="2 3" id="KW-0067">ATP-binding</keyword>
<dbReference type="GO" id="GO:0016301">
    <property type="term" value="F:kinase activity"/>
    <property type="evidence" value="ECO:0007669"/>
    <property type="project" value="UniProtKB-KW"/>
</dbReference>
<keyword evidence="1 3" id="KW-0547">Nucleotide-binding</keyword>
<evidence type="ECO:0000256" key="4">
    <source>
        <dbReference type="SAM" id="MobiDB-lite"/>
    </source>
</evidence>
<dbReference type="SUPFAM" id="SSF82615">
    <property type="entry name" value="Polo-box domain"/>
    <property type="match status" value="2"/>
</dbReference>
<evidence type="ECO:0000313" key="7">
    <source>
        <dbReference type="Proteomes" id="UP001281761"/>
    </source>
</evidence>
<feature type="compositionally biased region" description="Pro residues" evidence="4">
    <location>
        <begin position="318"/>
        <end position="329"/>
    </location>
</feature>
<keyword evidence="7" id="KW-1185">Reference proteome</keyword>
<dbReference type="InterPro" id="IPR017441">
    <property type="entry name" value="Protein_kinase_ATP_BS"/>
</dbReference>
<dbReference type="Pfam" id="PF00069">
    <property type="entry name" value="Pkinase"/>
    <property type="match status" value="1"/>
</dbReference>
<comment type="caution">
    <text evidence="6">The sequence shown here is derived from an EMBL/GenBank/DDBJ whole genome shotgun (WGS) entry which is preliminary data.</text>
</comment>
<feature type="compositionally biased region" description="Acidic residues" evidence="4">
    <location>
        <begin position="418"/>
        <end position="428"/>
    </location>
</feature>
<dbReference type="SMART" id="SM00220">
    <property type="entry name" value="S_TKc"/>
    <property type="match status" value="1"/>
</dbReference>
<dbReference type="Gene3D" id="3.30.1120.30">
    <property type="entry name" value="POLO box domain"/>
    <property type="match status" value="1"/>
</dbReference>
<feature type="compositionally biased region" description="Polar residues" evidence="4">
    <location>
        <begin position="302"/>
        <end position="313"/>
    </location>
</feature>
<sequence length="891" mass="103906">MNDRKRKSDAVIVPEVLTDPHSNKKYRVGKQLGRGGFAKVFEFTDLQTFTRLAGKAVAKSIMTKPRQRARFEEEVRIQKLLCHPNLVQCQSSFEDDANVYLIMELCEKKSLFDLVKSNKGLSETQARPLFRQVASAVQYLQKHRILHRDLKLGNIFLTGNNVCKVGDFGLSCQLSSIRDRRKTICGTPNYIAPEIISAKIADDEDETSDYKVENHGHSFPVDVWALGVILFAMINVKPPFESKQPKETYHKIRHAIFSFPKERNWSPEIKDLIKRILVVNPEERLTIDDVLEHEWLTLEESSPSPASQLIPATSPQPFSVPLPPKPPPSGQRGRASANEVNRGRNQSVGVRMDRGRSEERGSFVSMSFGGQDSWMNPNNRVFVQSDINDESDPADPVPFSRSPSLAIGIPPQNKLIDFTDEDDESEEDSSLKREKQKLRQLHLKKERLESIEKEQSPKRVLPRLLKDNEREAERRRLQEENLARIEAQKLQTQKQLEAEEERRAAEAERIQRAEKERRRVEREKRRMEEEKMERKRQELIQEEERQKKRQKEEQRKREKEEREKERKRAELLQIEKDKQDRLRDEKRRKLAEEQEQEQIRLLEEKKRELAIHQAQIAEEEQRAARKREAEEKRRKQEKLAKPGPTHVQSHSTSDQTKRSLPPLPTISPYFFTNLIRILEAALKHHTELKRSTNHSTKLTPPLRIFAWSLNNPFKVLQWFLSDGVIGVLFTDHTTILEEPLTHSQTIVLPVEDIWTFLPLYQEIAPKPFQIHCQTFQTLLQTSVPFQPIIPHNKTPPIVYVHSFKTLELGHLFVLSNNTIQLNINDHSKIVILLPPTQSVRLNQTVCWHCTKEGAEYCMTLDSLVEHLFETTFWKRLQYLYDYLKTNSELKT</sequence>
<feature type="region of interest" description="Disordered" evidence="4">
    <location>
        <begin position="449"/>
        <end position="595"/>
    </location>
</feature>
<dbReference type="InterPro" id="IPR011009">
    <property type="entry name" value="Kinase-like_dom_sf"/>
</dbReference>
<dbReference type="EMBL" id="JARBJD010000023">
    <property type="protein sequence ID" value="KAK2960348.1"/>
    <property type="molecule type" value="Genomic_DNA"/>
</dbReference>
<feature type="compositionally biased region" description="Basic and acidic residues" evidence="4">
    <location>
        <begin position="496"/>
        <end position="595"/>
    </location>
</feature>
<feature type="region of interest" description="Disordered" evidence="4">
    <location>
        <begin position="618"/>
        <end position="661"/>
    </location>
</feature>
<gene>
    <name evidence="6" type="ORF">BLNAU_4565</name>
</gene>
<dbReference type="InterPro" id="IPR000719">
    <property type="entry name" value="Prot_kinase_dom"/>
</dbReference>
<dbReference type="InterPro" id="IPR008271">
    <property type="entry name" value="Ser/Thr_kinase_AS"/>
</dbReference>
<dbReference type="Gene3D" id="3.30.200.20">
    <property type="entry name" value="Phosphorylase Kinase, domain 1"/>
    <property type="match status" value="1"/>
</dbReference>
<accession>A0ABQ9Y9B6</accession>
<dbReference type="EC" id="2.7.11.21" evidence="6"/>
<dbReference type="CDD" id="cd22249">
    <property type="entry name" value="UDM1_RNF168_RNF169-like"/>
    <property type="match status" value="1"/>
</dbReference>
<organism evidence="6 7">
    <name type="scientific">Blattamonas nauphoetae</name>
    <dbReference type="NCBI Taxonomy" id="2049346"/>
    <lineage>
        <taxon>Eukaryota</taxon>
        <taxon>Metamonada</taxon>
        <taxon>Preaxostyla</taxon>
        <taxon>Oxymonadida</taxon>
        <taxon>Blattamonas</taxon>
    </lineage>
</organism>
<name>A0ABQ9Y9B6_9EUKA</name>
<dbReference type="PROSITE" id="PS50011">
    <property type="entry name" value="PROTEIN_KINASE_DOM"/>
    <property type="match status" value="1"/>
</dbReference>
<dbReference type="PROSITE" id="PS00108">
    <property type="entry name" value="PROTEIN_KINASE_ST"/>
    <property type="match status" value="1"/>
</dbReference>
<evidence type="ECO:0000259" key="5">
    <source>
        <dbReference type="PROSITE" id="PS50011"/>
    </source>
</evidence>
<feature type="domain" description="Protein kinase" evidence="5">
    <location>
        <begin position="26"/>
        <end position="296"/>
    </location>
</feature>
<keyword evidence="6" id="KW-0418">Kinase</keyword>
<feature type="region of interest" description="Disordered" evidence="4">
    <location>
        <begin position="302"/>
        <end position="362"/>
    </location>
</feature>
<dbReference type="PROSITE" id="PS00107">
    <property type="entry name" value="PROTEIN_KINASE_ATP"/>
    <property type="match status" value="1"/>
</dbReference>
<proteinExistence type="predicted"/>
<dbReference type="InterPro" id="IPR036947">
    <property type="entry name" value="POLO_box_dom_sf"/>
</dbReference>
<evidence type="ECO:0000256" key="1">
    <source>
        <dbReference type="ARBA" id="ARBA00022741"/>
    </source>
</evidence>
<evidence type="ECO:0000256" key="3">
    <source>
        <dbReference type="PROSITE-ProRule" id="PRU10141"/>
    </source>
</evidence>
<dbReference type="SUPFAM" id="SSF56112">
    <property type="entry name" value="Protein kinase-like (PK-like)"/>
    <property type="match status" value="1"/>
</dbReference>
<feature type="binding site" evidence="3">
    <location>
        <position position="59"/>
    </location>
    <ligand>
        <name>ATP</name>
        <dbReference type="ChEBI" id="CHEBI:30616"/>
    </ligand>
</feature>
<dbReference type="Gene3D" id="1.10.510.10">
    <property type="entry name" value="Transferase(Phosphotransferase) domain 1"/>
    <property type="match status" value="1"/>
</dbReference>
<dbReference type="Proteomes" id="UP001281761">
    <property type="component" value="Unassembled WGS sequence"/>
</dbReference>
<dbReference type="PANTHER" id="PTHR24345">
    <property type="entry name" value="SERINE/THREONINE-PROTEIN KINASE PLK"/>
    <property type="match status" value="1"/>
</dbReference>
<feature type="compositionally biased region" description="Basic and acidic residues" evidence="4">
    <location>
        <begin position="619"/>
        <end position="640"/>
    </location>
</feature>
<evidence type="ECO:0000313" key="6">
    <source>
        <dbReference type="EMBL" id="KAK2960348.1"/>
    </source>
</evidence>
<feature type="region of interest" description="Disordered" evidence="4">
    <location>
        <begin position="389"/>
        <end position="436"/>
    </location>
</feature>
<reference evidence="6 7" key="1">
    <citation type="journal article" date="2022" name="bioRxiv">
        <title>Genomics of Preaxostyla Flagellates Illuminates Evolutionary Transitions and the Path Towards Mitochondrial Loss.</title>
        <authorList>
            <person name="Novak L.V.F."/>
            <person name="Treitli S.C."/>
            <person name="Pyrih J."/>
            <person name="Halakuc P."/>
            <person name="Pipaliya S.V."/>
            <person name="Vacek V."/>
            <person name="Brzon O."/>
            <person name="Soukal P."/>
            <person name="Eme L."/>
            <person name="Dacks J.B."/>
            <person name="Karnkowska A."/>
            <person name="Elias M."/>
            <person name="Hampl V."/>
        </authorList>
    </citation>
    <scope>NUCLEOTIDE SEQUENCE [LARGE SCALE GENOMIC DNA]</scope>
    <source>
        <strain evidence="6">NAU3</strain>
        <tissue evidence="6">Gut</tissue>
    </source>
</reference>
<protein>
    <submittedName>
        <fullName evidence="6">Cell cycle serine/threonine-protein kinase CDC5/MSD2</fullName>
        <ecNumber evidence="6">2.7.11.21</ecNumber>
    </submittedName>
</protein>